<dbReference type="InterPro" id="IPR000683">
    <property type="entry name" value="Gfo/Idh/MocA-like_OxRdtase_N"/>
</dbReference>
<feature type="domain" description="GFO/IDH/MocA-like oxidoreductase" evidence="4">
    <location>
        <begin position="145"/>
        <end position="259"/>
    </location>
</feature>
<organism evidence="5 6">
    <name type="scientific">Ochrobactrum vermis</name>
    <dbReference type="NCBI Taxonomy" id="1827297"/>
    <lineage>
        <taxon>Bacteria</taxon>
        <taxon>Pseudomonadati</taxon>
        <taxon>Pseudomonadota</taxon>
        <taxon>Alphaproteobacteria</taxon>
        <taxon>Hyphomicrobiales</taxon>
        <taxon>Brucellaceae</taxon>
        <taxon>Brucella/Ochrobactrum group</taxon>
        <taxon>Ochrobactrum</taxon>
    </lineage>
</organism>
<dbReference type="Pfam" id="PF22725">
    <property type="entry name" value="GFO_IDH_MocA_C3"/>
    <property type="match status" value="1"/>
</dbReference>
<protein>
    <submittedName>
        <fullName evidence="5">Gfo/Idh/MocA family oxidoreductase</fullName>
    </submittedName>
</protein>
<dbReference type="Gene3D" id="3.30.360.10">
    <property type="entry name" value="Dihydrodipicolinate Reductase, domain 2"/>
    <property type="match status" value="1"/>
</dbReference>
<proteinExistence type="inferred from homology"/>
<dbReference type="InterPro" id="IPR050984">
    <property type="entry name" value="Gfo/Idh/MocA_domain"/>
</dbReference>
<dbReference type="Pfam" id="PF01408">
    <property type="entry name" value="GFO_IDH_MocA"/>
    <property type="match status" value="1"/>
</dbReference>
<evidence type="ECO:0000259" key="4">
    <source>
        <dbReference type="Pfam" id="PF22725"/>
    </source>
</evidence>
<dbReference type="Gene3D" id="3.40.50.720">
    <property type="entry name" value="NAD(P)-binding Rossmann-like Domain"/>
    <property type="match status" value="1"/>
</dbReference>
<dbReference type="PANTHER" id="PTHR22604">
    <property type="entry name" value="OXIDOREDUCTASES"/>
    <property type="match status" value="1"/>
</dbReference>
<dbReference type="EMBL" id="JBBGZH010000002">
    <property type="protein sequence ID" value="MEJ5021340.1"/>
    <property type="molecule type" value="Genomic_DNA"/>
</dbReference>
<dbReference type="InterPro" id="IPR055170">
    <property type="entry name" value="GFO_IDH_MocA-like_dom"/>
</dbReference>
<evidence type="ECO:0000313" key="6">
    <source>
        <dbReference type="Proteomes" id="UP001375812"/>
    </source>
</evidence>
<dbReference type="SUPFAM" id="SSF55347">
    <property type="entry name" value="Glyceraldehyde-3-phosphate dehydrogenase-like, C-terminal domain"/>
    <property type="match status" value="1"/>
</dbReference>
<comment type="similarity">
    <text evidence="1">Belongs to the Gfo/Idh/MocA family.</text>
</comment>
<dbReference type="PANTHER" id="PTHR22604:SF105">
    <property type="entry name" value="TRANS-1,2-DIHYDROBENZENE-1,2-DIOL DEHYDROGENASE"/>
    <property type="match status" value="1"/>
</dbReference>
<name>A0ABU8PIF7_9HYPH</name>
<evidence type="ECO:0000256" key="1">
    <source>
        <dbReference type="ARBA" id="ARBA00010928"/>
    </source>
</evidence>
<accession>A0ABU8PIF7</accession>
<keyword evidence="2" id="KW-0560">Oxidoreductase</keyword>
<feature type="domain" description="Gfo/Idh/MocA-like oxidoreductase N-terminal" evidence="3">
    <location>
        <begin position="18"/>
        <end position="130"/>
    </location>
</feature>
<dbReference type="Proteomes" id="UP001375812">
    <property type="component" value="Unassembled WGS sequence"/>
</dbReference>
<dbReference type="InterPro" id="IPR036291">
    <property type="entry name" value="NAD(P)-bd_dom_sf"/>
</dbReference>
<evidence type="ECO:0000259" key="3">
    <source>
        <dbReference type="Pfam" id="PF01408"/>
    </source>
</evidence>
<comment type="caution">
    <text evidence="5">The sequence shown here is derived from an EMBL/GenBank/DDBJ whole genome shotgun (WGS) entry which is preliminary data.</text>
</comment>
<gene>
    <name evidence="5" type="ORF">WH297_16600</name>
</gene>
<dbReference type="SUPFAM" id="SSF51735">
    <property type="entry name" value="NAD(P)-binding Rossmann-fold domains"/>
    <property type="match status" value="1"/>
</dbReference>
<keyword evidence="6" id="KW-1185">Reference proteome</keyword>
<evidence type="ECO:0000256" key="2">
    <source>
        <dbReference type="ARBA" id="ARBA00023002"/>
    </source>
</evidence>
<sequence>MKMRGKHVNRDRQTKTDFRWGIWGTGTIAAAFATDIQASTGMRITAVCSRTSETAETFRRRIGADKAFGDSGAFLSDPDIDAVYIATPSAMHVLQAMQTIAAGKPCLIEKPLSLDAAGARQIEAAAKAKNIFAMEAMWSRFLPAIRAAKQHIDSGRIGAVTRIEADLSYIRAYDPQNRFFSPELGGGAAFDLGVYPVSLALYFLGLPDHVDGRWQRARSGVDMRTEFQLGWPGAIASLSCGFDRDGDNQMLIEGTKGTILIHAPFLKAQRLTLFSAFAARSSLGPNGAKGFIGKIMNRLPLPGRTLETCTFSGNGLQFQAKAVRDAVCSGQISNAIMPLDHSAAIADIVRKVLSKG</sequence>
<reference evidence="5 6" key="1">
    <citation type="submission" date="2023-12" db="EMBL/GenBank/DDBJ databases">
        <title>Gut-associated functions are favored during microbiome assembly across C. elegans life.</title>
        <authorList>
            <person name="Zimmermann J."/>
        </authorList>
    </citation>
    <scope>NUCLEOTIDE SEQUENCE [LARGE SCALE GENOMIC DNA]</scope>
    <source>
        <strain evidence="5 6">MYb71</strain>
    </source>
</reference>
<evidence type="ECO:0000313" key="5">
    <source>
        <dbReference type="EMBL" id="MEJ5021340.1"/>
    </source>
</evidence>